<keyword evidence="6" id="KW-0539">Nucleus</keyword>
<dbReference type="EMBL" id="JAIZAY010000006">
    <property type="protein sequence ID" value="KAJ8039964.1"/>
    <property type="molecule type" value="Genomic_DNA"/>
</dbReference>
<dbReference type="PANTHER" id="PTHR13634">
    <property type="entry name" value="RIBOSOME BIOGENESIS PROTEIN BRIX"/>
    <property type="match status" value="1"/>
</dbReference>
<dbReference type="PANTHER" id="PTHR13634:SF0">
    <property type="entry name" value="RIBOSOME BIOGENESIS PROTEIN BRX1 HOMOLOG"/>
    <property type="match status" value="1"/>
</dbReference>
<dbReference type="SUPFAM" id="SSF52954">
    <property type="entry name" value="Class II aaRS ABD-related"/>
    <property type="match status" value="1"/>
</dbReference>
<dbReference type="InterPro" id="IPR026532">
    <property type="entry name" value="BRX1"/>
</dbReference>
<dbReference type="GO" id="GO:0006364">
    <property type="term" value="P:rRNA processing"/>
    <property type="evidence" value="ECO:0007669"/>
    <property type="project" value="InterPro"/>
</dbReference>
<dbReference type="InterPro" id="IPR007109">
    <property type="entry name" value="Brix"/>
</dbReference>
<comment type="caution">
    <text evidence="8">The sequence shown here is derived from an EMBL/GenBank/DDBJ whole genome shotgun (WGS) entry which is preliminary data.</text>
</comment>
<evidence type="ECO:0000256" key="6">
    <source>
        <dbReference type="ARBA" id="ARBA00023242"/>
    </source>
</evidence>
<comment type="function">
    <text evidence="1">Required for biogenesis of the 60S ribosomal subunit.</text>
</comment>
<name>A0A9Q1C8G1_HOLLE</name>
<proteinExistence type="inferred from homology"/>
<keyword evidence="5" id="KW-0690">Ribosome biogenesis</keyword>
<dbReference type="GO" id="GO:0019843">
    <property type="term" value="F:rRNA binding"/>
    <property type="evidence" value="ECO:0007669"/>
    <property type="project" value="InterPro"/>
</dbReference>
<keyword evidence="9" id="KW-1185">Reference proteome</keyword>
<gene>
    <name evidence="8" type="ORF">HOLleu_14131</name>
</gene>
<feature type="domain" description="Brix" evidence="7">
    <location>
        <begin position="17"/>
        <end position="205"/>
    </location>
</feature>
<evidence type="ECO:0000259" key="7">
    <source>
        <dbReference type="PROSITE" id="PS50833"/>
    </source>
</evidence>
<evidence type="ECO:0000256" key="5">
    <source>
        <dbReference type="ARBA" id="ARBA00022517"/>
    </source>
</evidence>
<comment type="similarity">
    <text evidence="3">Belongs to the BRX1 family.</text>
</comment>
<reference evidence="8" key="1">
    <citation type="submission" date="2021-10" db="EMBL/GenBank/DDBJ databases">
        <title>Tropical sea cucumber genome reveals ecological adaptation and Cuvierian tubules defense mechanism.</title>
        <authorList>
            <person name="Chen T."/>
        </authorList>
    </citation>
    <scope>NUCLEOTIDE SEQUENCE</scope>
    <source>
        <strain evidence="8">Nanhai2018</strain>
        <tissue evidence="8">Muscle</tissue>
    </source>
</reference>
<dbReference type="OrthoDB" id="1638493at2759"/>
<organism evidence="8 9">
    <name type="scientific">Holothuria leucospilota</name>
    <name type="common">Black long sea cucumber</name>
    <name type="synonym">Mertensiothuria leucospilota</name>
    <dbReference type="NCBI Taxonomy" id="206669"/>
    <lineage>
        <taxon>Eukaryota</taxon>
        <taxon>Metazoa</taxon>
        <taxon>Echinodermata</taxon>
        <taxon>Eleutherozoa</taxon>
        <taxon>Echinozoa</taxon>
        <taxon>Holothuroidea</taxon>
        <taxon>Aspidochirotacea</taxon>
        <taxon>Aspidochirotida</taxon>
        <taxon>Holothuriidae</taxon>
        <taxon>Holothuria</taxon>
    </lineage>
</organism>
<evidence type="ECO:0000256" key="1">
    <source>
        <dbReference type="ARBA" id="ARBA00003439"/>
    </source>
</evidence>
<comment type="subcellular location">
    <subcellularLocation>
        <location evidence="2">Nucleus</location>
        <location evidence="2">Nucleolus</location>
    </subcellularLocation>
</comment>
<protein>
    <recommendedName>
        <fullName evidence="4">Ribosome biogenesis protein BRX1 homolog</fullName>
    </recommendedName>
</protein>
<dbReference type="AlphaFoldDB" id="A0A9Q1C8G1"/>
<sequence>MTWSRILSGKDTWTNKQRVLIFASRGVSYRGRHLANDLRTLMPHTRTDSKLDKAKGFFEINEICVMRNCNKCIFFEARKTDLYVWMANAPHGPSAKFLIENIHTLAELKMTGNCLRGSRPILSFDPKFDSQPNYKLLKELFIQIFGTPRLHPKSQPFIDHVLSFSIADNRIWFRNYQIIEEDGALTEIGPRFVLNPIKIFNGSFGGPLLYENPKYVSPNYYRAQLKKKVGQRYRNKVESVLGLEGRKMKETYATDPLNDVFVTIRPEDAKGKEKMTFYRRK</sequence>
<dbReference type="Proteomes" id="UP001152320">
    <property type="component" value="Chromosome 6"/>
</dbReference>
<dbReference type="PROSITE" id="PS50833">
    <property type="entry name" value="BRIX"/>
    <property type="match status" value="1"/>
</dbReference>
<evidence type="ECO:0000313" key="9">
    <source>
        <dbReference type="Proteomes" id="UP001152320"/>
    </source>
</evidence>
<evidence type="ECO:0000313" key="8">
    <source>
        <dbReference type="EMBL" id="KAJ8039964.1"/>
    </source>
</evidence>
<dbReference type="SMART" id="SM00879">
    <property type="entry name" value="Brix"/>
    <property type="match status" value="1"/>
</dbReference>
<dbReference type="Pfam" id="PF04427">
    <property type="entry name" value="Brix"/>
    <property type="match status" value="1"/>
</dbReference>
<dbReference type="GO" id="GO:0005730">
    <property type="term" value="C:nucleolus"/>
    <property type="evidence" value="ECO:0007669"/>
    <property type="project" value="UniProtKB-SubCell"/>
</dbReference>
<evidence type="ECO:0000256" key="2">
    <source>
        <dbReference type="ARBA" id="ARBA00004604"/>
    </source>
</evidence>
<dbReference type="GO" id="GO:0000027">
    <property type="term" value="P:ribosomal large subunit assembly"/>
    <property type="evidence" value="ECO:0007669"/>
    <property type="project" value="TreeGrafter"/>
</dbReference>
<evidence type="ECO:0000256" key="4">
    <source>
        <dbReference type="ARBA" id="ARBA00020522"/>
    </source>
</evidence>
<evidence type="ECO:0000256" key="3">
    <source>
        <dbReference type="ARBA" id="ARBA00006369"/>
    </source>
</evidence>
<accession>A0A9Q1C8G1</accession>